<feature type="region of interest" description="Disordered" evidence="1">
    <location>
        <begin position="122"/>
        <end position="145"/>
    </location>
</feature>
<dbReference type="Proteomes" id="UP001642720">
    <property type="component" value="Unassembled WGS sequence"/>
</dbReference>
<accession>A0ABY2GVR5</accession>
<evidence type="ECO:0000256" key="1">
    <source>
        <dbReference type="SAM" id="MobiDB-lite"/>
    </source>
</evidence>
<keyword evidence="2" id="KW-1133">Transmembrane helix</keyword>
<sequence>MLPDHLWPGLFFLALLFTIGIFACLIYTVVSILIQRHNAAREESPDEVYRTFERSFRRGENDDDGIGPARRNTGSLVVPNRFVNREGLRGDGRLRRHRETFDERRVSRTPTAAQRALMGLQGERVGGPAPRGIRSPARGRDRKNPARYAYAGAEETMFDMSV</sequence>
<comment type="caution">
    <text evidence="3">The sequence shown here is derived from an EMBL/GenBank/DDBJ whole genome shotgun (WGS) entry which is preliminary data.</text>
</comment>
<keyword evidence="2" id="KW-0812">Transmembrane</keyword>
<name>A0ABY2GVR5_9HYPO</name>
<dbReference type="GeneID" id="300579731"/>
<dbReference type="EMBL" id="PPTA01000012">
    <property type="protein sequence ID" value="TFB00065.1"/>
    <property type="molecule type" value="Genomic_DNA"/>
</dbReference>
<keyword evidence="2" id="KW-0472">Membrane</keyword>
<gene>
    <name evidence="3" type="ORF">CCMA1212_008134</name>
</gene>
<evidence type="ECO:0000313" key="4">
    <source>
        <dbReference type="Proteomes" id="UP001642720"/>
    </source>
</evidence>
<feature type="transmembrane region" description="Helical" evidence="2">
    <location>
        <begin position="6"/>
        <end position="34"/>
    </location>
</feature>
<reference evidence="3 4" key="1">
    <citation type="submission" date="2018-01" db="EMBL/GenBank/DDBJ databases">
        <title>Genome characterization of the sugarcane-associated fungus Trichoderma ghanense CCMA-1212 and their application in lignocelulose bioconversion.</title>
        <authorList>
            <person name="Steindorff A.S."/>
            <person name="Mendes T.D."/>
            <person name="Vilela E.S.D."/>
            <person name="Rodrigues D.S."/>
            <person name="Formighieri E.F."/>
            <person name="Melo I.S."/>
            <person name="Favaro L.C.L."/>
        </authorList>
    </citation>
    <scope>NUCLEOTIDE SEQUENCE [LARGE SCALE GENOMIC DNA]</scope>
    <source>
        <strain evidence="3 4">CCMA-1212</strain>
    </source>
</reference>
<dbReference type="RefSeq" id="XP_073556266.1">
    <property type="nucleotide sequence ID" value="XM_073705281.1"/>
</dbReference>
<organism evidence="3 4">
    <name type="scientific">Trichoderma ghanense</name>
    <dbReference type="NCBI Taxonomy" id="65468"/>
    <lineage>
        <taxon>Eukaryota</taxon>
        <taxon>Fungi</taxon>
        <taxon>Dikarya</taxon>
        <taxon>Ascomycota</taxon>
        <taxon>Pezizomycotina</taxon>
        <taxon>Sordariomycetes</taxon>
        <taxon>Hypocreomycetidae</taxon>
        <taxon>Hypocreales</taxon>
        <taxon>Hypocreaceae</taxon>
        <taxon>Trichoderma</taxon>
    </lineage>
</organism>
<keyword evidence="4" id="KW-1185">Reference proteome</keyword>
<proteinExistence type="predicted"/>
<protein>
    <submittedName>
        <fullName evidence="3">Uncharacterized protein</fullName>
    </submittedName>
</protein>
<evidence type="ECO:0000256" key="2">
    <source>
        <dbReference type="SAM" id="Phobius"/>
    </source>
</evidence>
<evidence type="ECO:0000313" key="3">
    <source>
        <dbReference type="EMBL" id="TFB00065.1"/>
    </source>
</evidence>